<keyword evidence="4 6" id="KW-0472">Membrane</keyword>
<feature type="compositionally biased region" description="Low complexity" evidence="7">
    <location>
        <begin position="8"/>
        <end position="21"/>
    </location>
</feature>
<dbReference type="PROSITE" id="PS51012">
    <property type="entry name" value="ABC_TM2"/>
    <property type="match status" value="1"/>
</dbReference>
<keyword evidence="2 6" id="KW-0812">Transmembrane</keyword>
<dbReference type="PANTHER" id="PTHR43229">
    <property type="entry name" value="NODULATION PROTEIN J"/>
    <property type="match status" value="1"/>
</dbReference>
<gene>
    <name evidence="9" type="ORF">SAMN04489713_101727</name>
</gene>
<evidence type="ECO:0000256" key="4">
    <source>
        <dbReference type="ARBA" id="ARBA00023136"/>
    </source>
</evidence>
<dbReference type="Proteomes" id="UP000183413">
    <property type="component" value="Unassembled WGS sequence"/>
</dbReference>
<dbReference type="InterPro" id="IPR047817">
    <property type="entry name" value="ABC2_TM_bact-type"/>
</dbReference>
<feature type="transmembrane region" description="Helical" evidence="6">
    <location>
        <begin position="43"/>
        <end position="62"/>
    </location>
</feature>
<dbReference type="Pfam" id="PF01061">
    <property type="entry name" value="ABC2_membrane"/>
    <property type="match status" value="1"/>
</dbReference>
<dbReference type="InParanoid" id="A0A1I4X7L7"/>
<keyword evidence="5" id="KW-0046">Antibiotic resistance</keyword>
<name>A0A1I4X7L7_9ACTN</name>
<evidence type="ECO:0000256" key="2">
    <source>
        <dbReference type="ARBA" id="ARBA00022692"/>
    </source>
</evidence>
<dbReference type="RefSeq" id="WP_075019867.1">
    <property type="nucleotide sequence ID" value="NZ_FOVH01000001.1"/>
</dbReference>
<dbReference type="PIRSF" id="PIRSF006648">
    <property type="entry name" value="DrrB"/>
    <property type="match status" value="1"/>
</dbReference>
<evidence type="ECO:0000259" key="8">
    <source>
        <dbReference type="PROSITE" id="PS51012"/>
    </source>
</evidence>
<dbReference type="EMBL" id="FOVH01000001">
    <property type="protein sequence ID" value="SFN21695.1"/>
    <property type="molecule type" value="Genomic_DNA"/>
</dbReference>
<evidence type="ECO:0000313" key="10">
    <source>
        <dbReference type="Proteomes" id="UP000183413"/>
    </source>
</evidence>
<dbReference type="InterPro" id="IPR000412">
    <property type="entry name" value="ABC_2_transport"/>
</dbReference>
<dbReference type="STRING" id="1993.SAMN04489713_101727"/>
<accession>A0A1I4X7L7</accession>
<organism evidence="9 10">
    <name type="scientific">Actinomadura madurae</name>
    <dbReference type="NCBI Taxonomy" id="1993"/>
    <lineage>
        <taxon>Bacteria</taxon>
        <taxon>Bacillati</taxon>
        <taxon>Actinomycetota</taxon>
        <taxon>Actinomycetes</taxon>
        <taxon>Streptosporangiales</taxon>
        <taxon>Thermomonosporaceae</taxon>
        <taxon>Actinomadura</taxon>
    </lineage>
</organism>
<dbReference type="GO" id="GO:0043190">
    <property type="term" value="C:ATP-binding cassette (ABC) transporter complex"/>
    <property type="evidence" value="ECO:0007669"/>
    <property type="project" value="InterPro"/>
</dbReference>
<dbReference type="GO" id="GO:0140359">
    <property type="term" value="F:ABC-type transporter activity"/>
    <property type="evidence" value="ECO:0007669"/>
    <property type="project" value="InterPro"/>
</dbReference>
<dbReference type="eggNOG" id="COG0842">
    <property type="taxonomic scope" value="Bacteria"/>
</dbReference>
<feature type="transmembrane region" description="Helical" evidence="6">
    <location>
        <begin position="117"/>
        <end position="145"/>
    </location>
</feature>
<comment type="subcellular location">
    <subcellularLocation>
        <location evidence="6">Cell membrane</location>
        <topology evidence="6">Multi-pass membrane protein</topology>
    </subcellularLocation>
    <subcellularLocation>
        <location evidence="1">Membrane</location>
        <topology evidence="1">Multi-pass membrane protein</topology>
    </subcellularLocation>
</comment>
<keyword evidence="10" id="KW-1185">Reference proteome</keyword>
<evidence type="ECO:0000256" key="1">
    <source>
        <dbReference type="ARBA" id="ARBA00004141"/>
    </source>
</evidence>
<sequence length="276" mass="28576">MTVDSAVTAKAGTRPAAPGAGAAVTTGQVAARTIRKYMRSPQLLMATMVGSAVFLLLFRYIFGGAIRLGTVPYVDFLIPGMVATSMLITGTGAAVGVAEDADQGLVDRLRSLPVPRIALLTGRVLGDLAIVAWATAVTVALGFAVGFRLHGGAGEALLAFALCVVCGFAFLWMYMCLGLVSPNAQAAQSTSMFVYPVIFVSSAYVPVGTLPGWMRPVAEHQPVTAIANAVRSLALGDPAMAGLDHTAGYWVLVSLAWSAGIAAVFAPLAVALYRRS</sequence>
<feature type="domain" description="ABC transmembrane type-2" evidence="8">
    <location>
        <begin position="42"/>
        <end position="276"/>
    </location>
</feature>
<evidence type="ECO:0000313" key="9">
    <source>
        <dbReference type="EMBL" id="SFN21695.1"/>
    </source>
</evidence>
<dbReference type="PANTHER" id="PTHR43229:SF2">
    <property type="entry name" value="NODULATION PROTEIN J"/>
    <property type="match status" value="1"/>
</dbReference>
<feature type="transmembrane region" description="Helical" evidence="6">
    <location>
        <begin position="192"/>
        <end position="214"/>
    </location>
</feature>
<feature type="transmembrane region" description="Helical" evidence="6">
    <location>
        <begin position="74"/>
        <end position="97"/>
    </location>
</feature>
<dbReference type="GO" id="GO:0046677">
    <property type="term" value="P:response to antibiotic"/>
    <property type="evidence" value="ECO:0007669"/>
    <property type="project" value="UniProtKB-KW"/>
</dbReference>
<evidence type="ECO:0000256" key="3">
    <source>
        <dbReference type="ARBA" id="ARBA00022989"/>
    </source>
</evidence>
<reference evidence="9 10" key="1">
    <citation type="submission" date="2016-10" db="EMBL/GenBank/DDBJ databases">
        <authorList>
            <person name="de Groot N.N."/>
        </authorList>
    </citation>
    <scope>NUCLEOTIDE SEQUENCE [LARGE SCALE GENOMIC DNA]</scope>
    <source>
        <strain evidence="9 10">DSM 43067</strain>
    </source>
</reference>
<feature type="transmembrane region" description="Helical" evidence="6">
    <location>
        <begin position="157"/>
        <end position="180"/>
    </location>
</feature>
<feature type="region of interest" description="Disordered" evidence="7">
    <location>
        <begin position="1"/>
        <end position="21"/>
    </location>
</feature>
<keyword evidence="3 6" id="KW-1133">Transmembrane helix</keyword>
<dbReference type="InterPro" id="IPR013525">
    <property type="entry name" value="ABC2_TM"/>
</dbReference>
<keyword evidence="6" id="KW-1003">Cell membrane</keyword>
<dbReference type="PRINTS" id="PR00164">
    <property type="entry name" value="ABC2TRNSPORT"/>
</dbReference>
<comment type="similarity">
    <text evidence="6">Belongs to the ABC-2 integral membrane protein family.</text>
</comment>
<evidence type="ECO:0000256" key="6">
    <source>
        <dbReference type="RuleBase" id="RU361157"/>
    </source>
</evidence>
<dbReference type="InterPro" id="IPR051784">
    <property type="entry name" value="Nod_factor_ABC_transporter"/>
</dbReference>
<protein>
    <recommendedName>
        <fullName evidence="6">Transport permease protein</fullName>
    </recommendedName>
</protein>
<evidence type="ECO:0000256" key="7">
    <source>
        <dbReference type="SAM" id="MobiDB-lite"/>
    </source>
</evidence>
<keyword evidence="6" id="KW-0813">Transport</keyword>
<feature type="transmembrane region" description="Helical" evidence="6">
    <location>
        <begin position="247"/>
        <end position="273"/>
    </location>
</feature>
<evidence type="ECO:0000256" key="5">
    <source>
        <dbReference type="ARBA" id="ARBA00023251"/>
    </source>
</evidence>
<proteinExistence type="inferred from homology"/>
<dbReference type="AlphaFoldDB" id="A0A1I4X7L7"/>